<dbReference type="EMBL" id="FXYE01000001">
    <property type="protein sequence ID" value="SMX34868.1"/>
    <property type="molecule type" value="Genomic_DNA"/>
</dbReference>
<sequence>MEFAEQHAELLKDVLRWRRDTRHFRPDPLTDEQLAPLREAMDLAPSVGNARPWRVLRVTDPTLRAKVRAEFERCNAAAAAAYGTQDRAEYMRLKLAGLDVAPEHLAIFTAVDPTAGRGLGRRTMPETLRQSTAMAIYSLWLTARAHNIGVGMVSILDPERVEEIFDTPEGWEFSAYLCVGLPEFKDDTPLLHRAGWQENSETEWETR</sequence>
<dbReference type="Gene3D" id="3.40.109.10">
    <property type="entry name" value="NADH Oxidase"/>
    <property type="match status" value="1"/>
</dbReference>
<dbReference type="InterPro" id="IPR000415">
    <property type="entry name" value="Nitroreductase-like"/>
</dbReference>
<dbReference type="OrthoDB" id="9773807at2"/>
<protein>
    <submittedName>
        <fullName evidence="2">5,6-dimethylbenzimidazole synthase</fullName>
        <ecNumber evidence="2">1.13.11.79</ecNumber>
    </submittedName>
</protein>
<dbReference type="InterPro" id="IPR050627">
    <property type="entry name" value="Nitroreductase/BluB"/>
</dbReference>
<dbReference type="Pfam" id="PF00881">
    <property type="entry name" value="Nitroreductase"/>
    <property type="match status" value="1"/>
</dbReference>
<dbReference type="NCBIfam" id="TIGR02476">
    <property type="entry name" value="BluB"/>
    <property type="match status" value="1"/>
</dbReference>
<dbReference type="InterPro" id="IPR012825">
    <property type="entry name" value="BluB"/>
</dbReference>
<proteinExistence type="predicted"/>
<organism evidence="2 3">
    <name type="scientific">Actibacterium lipolyticum</name>
    <dbReference type="NCBI Taxonomy" id="1524263"/>
    <lineage>
        <taxon>Bacteria</taxon>
        <taxon>Pseudomonadati</taxon>
        <taxon>Pseudomonadota</taxon>
        <taxon>Alphaproteobacteria</taxon>
        <taxon>Rhodobacterales</taxon>
        <taxon>Roseobacteraceae</taxon>
        <taxon>Actibacterium</taxon>
    </lineage>
</organism>
<dbReference type="PANTHER" id="PTHR23026:SF123">
    <property type="entry name" value="NAD(P)H NITROREDUCTASE RV3131-RELATED"/>
    <property type="match status" value="1"/>
</dbReference>
<dbReference type="RefSeq" id="WP_093966630.1">
    <property type="nucleotide sequence ID" value="NZ_FXYE01000001.1"/>
</dbReference>
<dbReference type="GO" id="GO:0102919">
    <property type="term" value="F:5,6-dimethylbenzimidazole synthase activity"/>
    <property type="evidence" value="ECO:0007669"/>
    <property type="project" value="UniProtKB-EC"/>
</dbReference>
<reference evidence="3" key="1">
    <citation type="submission" date="2017-05" db="EMBL/GenBank/DDBJ databases">
        <authorList>
            <person name="Rodrigo-Torres L."/>
            <person name="Arahal R. D."/>
            <person name="Lucena T."/>
        </authorList>
    </citation>
    <scope>NUCLEOTIDE SEQUENCE [LARGE SCALE GENOMIC DNA]</scope>
    <source>
        <strain evidence="3">CECT 8621</strain>
    </source>
</reference>
<accession>A0A238JW21</accession>
<evidence type="ECO:0000313" key="2">
    <source>
        <dbReference type="EMBL" id="SMX34868.1"/>
    </source>
</evidence>
<gene>
    <name evidence="2" type="ORF">COL8621_01532</name>
</gene>
<keyword evidence="3" id="KW-1185">Reference proteome</keyword>
<dbReference type="SUPFAM" id="SSF55469">
    <property type="entry name" value="FMN-dependent nitroreductase-like"/>
    <property type="match status" value="1"/>
</dbReference>
<evidence type="ECO:0000259" key="1">
    <source>
        <dbReference type="Pfam" id="PF00881"/>
    </source>
</evidence>
<dbReference type="AlphaFoldDB" id="A0A238JW21"/>
<name>A0A238JW21_9RHOB</name>
<dbReference type="EC" id="1.13.11.79" evidence="2"/>
<keyword evidence="2" id="KW-0560">Oxidoreductase</keyword>
<dbReference type="Proteomes" id="UP000202922">
    <property type="component" value="Unassembled WGS sequence"/>
</dbReference>
<dbReference type="InterPro" id="IPR029479">
    <property type="entry name" value="Nitroreductase"/>
</dbReference>
<feature type="domain" description="Nitroreductase" evidence="1">
    <location>
        <begin position="15"/>
        <end position="180"/>
    </location>
</feature>
<dbReference type="PANTHER" id="PTHR23026">
    <property type="entry name" value="NADPH NITROREDUCTASE"/>
    <property type="match status" value="1"/>
</dbReference>
<evidence type="ECO:0000313" key="3">
    <source>
        <dbReference type="Proteomes" id="UP000202922"/>
    </source>
</evidence>